<dbReference type="InterPro" id="IPR036986">
    <property type="entry name" value="S4_RNA-bd_sf"/>
</dbReference>
<dbReference type="Gene3D" id="3.30.1370.160">
    <property type="match status" value="1"/>
</dbReference>
<dbReference type="PANTHER" id="PTHR13633">
    <property type="entry name" value="MITOCHONDRIAL TRANSCRIPTION RESCUE FACTOR 1"/>
    <property type="match status" value="1"/>
</dbReference>
<evidence type="ECO:0000313" key="3">
    <source>
        <dbReference type="EMBL" id="OMP68534.1"/>
    </source>
</evidence>
<dbReference type="SMART" id="SM00363">
    <property type="entry name" value="S4"/>
    <property type="match status" value="1"/>
</dbReference>
<dbReference type="EMBL" id="MSFI01000001">
    <property type="protein sequence ID" value="OMP68534.1"/>
    <property type="molecule type" value="Genomic_DNA"/>
</dbReference>
<dbReference type="Proteomes" id="UP000188613">
    <property type="component" value="Unassembled WGS sequence"/>
</dbReference>
<gene>
    <name evidence="3" type="ORF">BTO28_00355</name>
</gene>
<dbReference type="Pfam" id="PF17774">
    <property type="entry name" value="YlmH_RBD"/>
    <property type="match status" value="1"/>
</dbReference>
<protein>
    <submittedName>
        <fullName evidence="3">RNA-binding protein</fullName>
    </submittedName>
</protein>
<dbReference type="InterPro" id="IPR012677">
    <property type="entry name" value="Nucleotide-bd_a/b_plait_sf"/>
</dbReference>
<name>A0A1V2ACL3_9BACI</name>
<organism evidence="3 4">
    <name type="scientific">Domibacillus epiphyticus</name>
    <dbReference type="NCBI Taxonomy" id="1714355"/>
    <lineage>
        <taxon>Bacteria</taxon>
        <taxon>Bacillati</taxon>
        <taxon>Bacillota</taxon>
        <taxon>Bacilli</taxon>
        <taxon>Bacillales</taxon>
        <taxon>Bacillaceae</taxon>
        <taxon>Domibacillus</taxon>
    </lineage>
</organism>
<proteinExistence type="predicted"/>
<dbReference type="Gene3D" id="3.10.290.10">
    <property type="entry name" value="RNA-binding S4 domain"/>
    <property type="match status" value="1"/>
</dbReference>
<reference evidence="3 4" key="1">
    <citation type="submission" date="2016-12" db="EMBL/GenBank/DDBJ databases">
        <title>Domibacillus sp. SAB 38T whole genome sequencing.</title>
        <authorList>
            <person name="Verma A."/>
            <person name="Ojha A.K."/>
            <person name="Krishnamurthi S."/>
        </authorList>
    </citation>
    <scope>NUCLEOTIDE SEQUENCE [LARGE SCALE GENOMIC DNA]</scope>
    <source>
        <strain evidence="3 4">SAB 38</strain>
    </source>
</reference>
<dbReference type="CDD" id="cd00165">
    <property type="entry name" value="S4"/>
    <property type="match status" value="1"/>
</dbReference>
<dbReference type="InterPro" id="IPR048443">
    <property type="entry name" value="RqcP2_N"/>
</dbReference>
<feature type="domain" description="RNA-binding S4" evidence="2">
    <location>
        <begin position="183"/>
        <end position="240"/>
    </location>
</feature>
<dbReference type="AlphaFoldDB" id="A0A1V2ACL3"/>
<dbReference type="GO" id="GO:0003723">
    <property type="term" value="F:RNA binding"/>
    <property type="evidence" value="ECO:0007669"/>
    <property type="project" value="UniProtKB-KW"/>
</dbReference>
<evidence type="ECO:0000256" key="1">
    <source>
        <dbReference type="PROSITE-ProRule" id="PRU00182"/>
    </source>
</evidence>
<keyword evidence="1" id="KW-0694">RNA-binding</keyword>
<sequence>MLNGIYQHFRPEEKEFIDKVAEWKQQVMEMYAPKMTGFLDPRERQIIRAVVGSDEEVCVSFFGGTADSERQRALIHPDYFEPDAEDYGIILYEINYPDKFSTISHSQILGSIMGLGVKREKFGDIITDGSCFQLFVAKETANYMHMHFDHVGKTPVKLVEKPLQEAIHTIEEWREQSVTVSSTRLDAIIGSLPAMSRQKSQQLIKGGAVKVNWKAVENPSFECAEQDVLSVRGIGRLKILSIDGKTKKEKWRMTLGILK</sequence>
<evidence type="ECO:0000259" key="2">
    <source>
        <dbReference type="SMART" id="SM00363"/>
    </source>
</evidence>
<dbReference type="PROSITE" id="PS50889">
    <property type="entry name" value="S4"/>
    <property type="match status" value="1"/>
</dbReference>
<keyword evidence="4" id="KW-1185">Reference proteome</keyword>
<dbReference type="PANTHER" id="PTHR13633:SF3">
    <property type="entry name" value="MITOCHONDRIAL TRANSCRIPTION RESCUE FACTOR 1"/>
    <property type="match status" value="1"/>
</dbReference>
<dbReference type="Pfam" id="PF01479">
    <property type="entry name" value="S4"/>
    <property type="match status" value="1"/>
</dbReference>
<comment type="caution">
    <text evidence="3">The sequence shown here is derived from an EMBL/GenBank/DDBJ whole genome shotgun (WGS) entry which is preliminary data.</text>
</comment>
<dbReference type="InterPro" id="IPR040591">
    <property type="entry name" value="RqcP2_RBD"/>
</dbReference>
<dbReference type="STRING" id="1714355.BTO28_00355"/>
<evidence type="ECO:0000313" key="4">
    <source>
        <dbReference type="Proteomes" id="UP000188613"/>
    </source>
</evidence>
<dbReference type="Pfam" id="PF21278">
    <property type="entry name" value="YlmH_1st"/>
    <property type="match status" value="1"/>
</dbReference>
<dbReference type="SUPFAM" id="SSF55174">
    <property type="entry name" value="Alpha-L RNA-binding motif"/>
    <property type="match status" value="1"/>
</dbReference>
<dbReference type="OrthoDB" id="9812787at2"/>
<dbReference type="InterPro" id="IPR002942">
    <property type="entry name" value="S4_RNA-bd"/>
</dbReference>
<accession>A0A1V2ACL3</accession>
<dbReference type="Gene3D" id="3.30.70.330">
    <property type="match status" value="1"/>
</dbReference>